<gene>
    <name evidence="2" type="ORF">GUJ93_ZPchr0010g8166</name>
</gene>
<name>A0A8J6BLS2_ZIZPA</name>
<organism evidence="2 3">
    <name type="scientific">Zizania palustris</name>
    <name type="common">Northern wild rice</name>
    <dbReference type="NCBI Taxonomy" id="103762"/>
    <lineage>
        <taxon>Eukaryota</taxon>
        <taxon>Viridiplantae</taxon>
        <taxon>Streptophyta</taxon>
        <taxon>Embryophyta</taxon>
        <taxon>Tracheophyta</taxon>
        <taxon>Spermatophyta</taxon>
        <taxon>Magnoliopsida</taxon>
        <taxon>Liliopsida</taxon>
        <taxon>Poales</taxon>
        <taxon>Poaceae</taxon>
        <taxon>BOP clade</taxon>
        <taxon>Oryzoideae</taxon>
        <taxon>Oryzeae</taxon>
        <taxon>Zizaniinae</taxon>
        <taxon>Zizania</taxon>
    </lineage>
</organism>
<sequence>MEYAFADELFDRICDARRPRLLCSCCLLHSCRPPLLSLGSISHLSSASSPPSPEAAGRRDALISTHTPGSAPLRKLCL</sequence>
<dbReference type="EMBL" id="JAAALK010000082">
    <property type="protein sequence ID" value="KAG8084928.1"/>
    <property type="molecule type" value="Genomic_DNA"/>
</dbReference>
<dbReference type="Proteomes" id="UP000729402">
    <property type="component" value="Unassembled WGS sequence"/>
</dbReference>
<protein>
    <submittedName>
        <fullName evidence="2">Uncharacterized protein</fullName>
    </submittedName>
</protein>
<feature type="region of interest" description="Disordered" evidence="1">
    <location>
        <begin position="42"/>
        <end position="68"/>
    </location>
</feature>
<evidence type="ECO:0000313" key="3">
    <source>
        <dbReference type="Proteomes" id="UP000729402"/>
    </source>
</evidence>
<reference evidence="2" key="1">
    <citation type="journal article" date="2021" name="bioRxiv">
        <title>Whole Genome Assembly and Annotation of Northern Wild Rice, Zizania palustris L., Supports a Whole Genome Duplication in the Zizania Genus.</title>
        <authorList>
            <person name="Haas M."/>
            <person name="Kono T."/>
            <person name="Macchietto M."/>
            <person name="Millas R."/>
            <person name="McGilp L."/>
            <person name="Shao M."/>
            <person name="Duquette J."/>
            <person name="Hirsch C.N."/>
            <person name="Kimball J."/>
        </authorList>
    </citation>
    <scope>NUCLEOTIDE SEQUENCE</scope>
    <source>
        <tissue evidence="2">Fresh leaf tissue</tissue>
    </source>
</reference>
<proteinExistence type="predicted"/>
<keyword evidence="3" id="KW-1185">Reference proteome</keyword>
<accession>A0A8J6BLS2</accession>
<evidence type="ECO:0000313" key="2">
    <source>
        <dbReference type="EMBL" id="KAG8084928.1"/>
    </source>
</evidence>
<dbReference type="AlphaFoldDB" id="A0A8J6BLS2"/>
<reference evidence="2" key="2">
    <citation type="submission" date="2021-02" db="EMBL/GenBank/DDBJ databases">
        <authorList>
            <person name="Kimball J.A."/>
            <person name="Haas M.W."/>
            <person name="Macchietto M."/>
            <person name="Kono T."/>
            <person name="Duquette J."/>
            <person name="Shao M."/>
        </authorList>
    </citation>
    <scope>NUCLEOTIDE SEQUENCE</scope>
    <source>
        <tissue evidence="2">Fresh leaf tissue</tissue>
    </source>
</reference>
<comment type="caution">
    <text evidence="2">The sequence shown here is derived from an EMBL/GenBank/DDBJ whole genome shotgun (WGS) entry which is preliminary data.</text>
</comment>
<evidence type="ECO:0000256" key="1">
    <source>
        <dbReference type="SAM" id="MobiDB-lite"/>
    </source>
</evidence>